<dbReference type="AlphaFoldDB" id="A0A543IH34"/>
<proteinExistence type="predicted"/>
<feature type="compositionally biased region" description="Basic and acidic residues" evidence="1">
    <location>
        <begin position="431"/>
        <end position="440"/>
    </location>
</feature>
<feature type="compositionally biased region" description="Basic and acidic residues" evidence="1">
    <location>
        <begin position="366"/>
        <end position="391"/>
    </location>
</feature>
<evidence type="ECO:0000313" key="3">
    <source>
        <dbReference type="Proteomes" id="UP000316706"/>
    </source>
</evidence>
<feature type="compositionally biased region" description="Polar residues" evidence="1">
    <location>
        <begin position="285"/>
        <end position="305"/>
    </location>
</feature>
<feature type="compositionally biased region" description="Polar residues" evidence="1">
    <location>
        <begin position="188"/>
        <end position="202"/>
    </location>
</feature>
<dbReference type="OrthoDB" id="3444506at2"/>
<feature type="compositionally biased region" description="Low complexity" evidence="1">
    <location>
        <begin position="79"/>
        <end position="91"/>
    </location>
</feature>
<reference evidence="2 3" key="1">
    <citation type="submission" date="2019-06" db="EMBL/GenBank/DDBJ databases">
        <title>Sequencing the genomes of 1000 actinobacteria strains.</title>
        <authorList>
            <person name="Klenk H.-P."/>
        </authorList>
    </citation>
    <scope>NUCLEOTIDE SEQUENCE [LARGE SCALE GENOMIC DNA]</scope>
    <source>
        <strain evidence="2 3">DSM 45043</strain>
    </source>
</reference>
<keyword evidence="3" id="KW-1185">Reference proteome</keyword>
<dbReference type="EMBL" id="VFPO01000001">
    <property type="protein sequence ID" value="TQM69872.1"/>
    <property type="molecule type" value="Genomic_DNA"/>
</dbReference>
<accession>A0A543IH34</accession>
<feature type="compositionally biased region" description="Basic and acidic residues" evidence="1">
    <location>
        <begin position="44"/>
        <end position="73"/>
    </location>
</feature>
<feature type="compositionally biased region" description="Polar residues" evidence="1">
    <location>
        <begin position="346"/>
        <end position="363"/>
    </location>
</feature>
<gene>
    <name evidence="2" type="ORF">FHX41_3588</name>
</gene>
<feature type="compositionally biased region" description="Basic and acidic residues" evidence="1">
    <location>
        <begin position="93"/>
        <end position="139"/>
    </location>
</feature>
<feature type="compositionally biased region" description="Basic and acidic residues" evidence="1">
    <location>
        <begin position="149"/>
        <end position="160"/>
    </location>
</feature>
<feature type="compositionally biased region" description="Polar residues" evidence="1">
    <location>
        <begin position="246"/>
        <end position="270"/>
    </location>
</feature>
<feature type="compositionally biased region" description="Basic and acidic residues" evidence="1">
    <location>
        <begin position="236"/>
        <end position="245"/>
    </location>
</feature>
<feature type="compositionally biased region" description="Basic and acidic residues" evidence="1">
    <location>
        <begin position="469"/>
        <end position="488"/>
    </location>
</feature>
<protein>
    <submittedName>
        <fullName evidence="2">Uncharacterized protein</fullName>
    </submittedName>
</protein>
<dbReference type="RefSeq" id="WP_141970337.1">
    <property type="nucleotide sequence ID" value="NZ_VFPO01000001.1"/>
</dbReference>
<feature type="compositionally biased region" description="Basic and acidic residues" evidence="1">
    <location>
        <begin position="571"/>
        <end position="582"/>
    </location>
</feature>
<organism evidence="2 3">
    <name type="scientific">Actinomadura hallensis</name>
    <dbReference type="NCBI Taxonomy" id="337895"/>
    <lineage>
        <taxon>Bacteria</taxon>
        <taxon>Bacillati</taxon>
        <taxon>Actinomycetota</taxon>
        <taxon>Actinomycetes</taxon>
        <taxon>Streptosporangiales</taxon>
        <taxon>Thermomonosporaceae</taxon>
        <taxon>Actinomadura</taxon>
    </lineage>
</organism>
<name>A0A543IH34_9ACTN</name>
<evidence type="ECO:0000313" key="2">
    <source>
        <dbReference type="EMBL" id="TQM69872.1"/>
    </source>
</evidence>
<dbReference type="Proteomes" id="UP000316706">
    <property type="component" value="Unassembled WGS sequence"/>
</dbReference>
<feature type="region of interest" description="Disordered" evidence="1">
    <location>
        <begin position="561"/>
        <end position="582"/>
    </location>
</feature>
<sequence>MGVDDSGGSDTRTETTDNPTPQKQPSSPPPDNPGSPGQPSRLESLARAREQQEARAQDKDAGSSPREERDGKATAEQNGSGSEEAETSGTGEAEDRLREDDEKPGQQDKREQRPSPREEGTADARDPGGHAPVDRDRPQARTAEQGTEPADKPAPSDKRWTPPPDNPGSPGQPSRLESLARARELQQERSAQWTESTDTASPPTERRDARPSTPQSESDGVKAEPAAIPEGTGNEQTDKPTDDIRQSATETTDQPTSPQEPRPGTSTGESDSLERTTDPPPIAEQGSQNPEAPASGTDQPRSGSAEQAAPLADGADQPHPTDIRTKAGDDPTGQNPEATEPAPDTGTRTGQPGEPSTDNTQPSPEEPSRDQETSQHGGDRDGESAEPESSKPETYISPDFTSYNAGDGKKYYTVPLEEISKNSDNTDLSSELEKANKERSPYAMTLEEFNRSDLSPTDADVEPGVAAKSPDRREQADTDSESRIERARRATWMRGGDLKDAGKALSDTVNGILGPRPPTPAGRTESGTGPYITPSNVKGATPDAFVATATAAMLVIEGARKAKQVGSQLADRIRGEKDDSNG</sequence>
<feature type="region of interest" description="Disordered" evidence="1">
    <location>
        <begin position="1"/>
        <end position="537"/>
    </location>
</feature>
<feature type="compositionally biased region" description="Basic and acidic residues" evidence="1">
    <location>
        <begin position="178"/>
        <end position="187"/>
    </location>
</feature>
<comment type="caution">
    <text evidence="2">The sequence shown here is derived from an EMBL/GenBank/DDBJ whole genome shotgun (WGS) entry which is preliminary data.</text>
</comment>
<feature type="compositionally biased region" description="Basic and acidic residues" evidence="1">
    <location>
        <begin position="319"/>
        <end position="329"/>
    </location>
</feature>
<evidence type="ECO:0000256" key="1">
    <source>
        <dbReference type="SAM" id="MobiDB-lite"/>
    </source>
</evidence>